<keyword evidence="2" id="KW-1133">Transmembrane helix</keyword>
<reference evidence="3 4" key="1">
    <citation type="submission" date="2018-03" db="EMBL/GenBank/DDBJ databases">
        <title>Genomic Encyclopedia of Archaeal and Bacterial Type Strains, Phase II (KMG-II): from individual species to whole genera.</title>
        <authorList>
            <person name="Goeker M."/>
        </authorList>
    </citation>
    <scope>NUCLEOTIDE SEQUENCE [LARGE SCALE GENOMIC DNA]</scope>
    <source>
        <strain evidence="3 4">DSM 44889</strain>
    </source>
</reference>
<sequence>MACTLTDPAGCVVGAVADAATASLGNSFADAMREGATWVIKTTIGWWVEVPAIDVTNSPALAIRDDVWWLSLVIAAAGVTWQGLRMAITHRLDPLLDIGRGLVTLALWAAVGITGSALALRAGDDFSSWMLDRAASGQVVERLVSLAGLQGINSAGAAIVIGLLVMLAGLIQAVLMMFREGAVVVLAGLLVLAAAGNVTGYGRPWLGKVLAWMLALIAYKPVAALVYAVALRMTAGPEGSTQTGGDPRTVIVGLSMIVMSVVALPVLMRFFSWATGDGGGPSRGLSTTLSLAAAGAQGISALRGSGSGSGGDAGTHATQMKSDLGPAATSVYAAPGSSGGGPGGAASGAASNTAASSTASGASAASTAAGGSSAGAAAGTGAAGGVAGAGVAATKGAYDATVAASHTAGGAMTNTSAGENR</sequence>
<keyword evidence="2" id="KW-0472">Membrane</keyword>
<feature type="transmembrane region" description="Helical" evidence="2">
    <location>
        <begin position="250"/>
        <end position="271"/>
    </location>
</feature>
<dbReference type="AlphaFoldDB" id="A0A316A759"/>
<feature type="compositionally biased region" description="Gly residues" evidence="1">
    <location>
        <begin position="337"/>
        <end position="346"/>
    </location>
</feature>
<accession>A0A316A759</accession>
<dbReference type="EMBL" id="QGDQ01000018">
    <property type="protein sequence ID" value="PWJ52654.1"/>
    <property type="molecule type" value="Genomic_DNA"/>
</dbReference>
<dbReference type="RefSeq" id="WP_109775148.1">
    <property type="nucleotide sequence ID" value="NZ_QGDQ01000018.1"/>
</dbReference>
<evidence type="ECO:0008006" key="5">
    <source>
        <dbReference type="Google" id="ProtNLM"/>
    </source>
</evidence>
<evidence type="ECO:0000256" key="1">
    <source>
        <dbReference type="SAM" id="MobiDB-lite"/>
    </source>
</evidence>
<proteinExistence type="predicted"/>
<name>A0A316A759_9ACTN</name>
<protein>
    <recommendedName>
        <fullName evidence="5">TrbL/VirB6 plasmid conjugal transfer protein</fullName>
    </recommendedName>
</protein>
<evidence type="ECO:0000313" key="3">
    <source>
        <dbReference type="EMBL" id="PWJ52654.1"/>
    </source>
</evidence>
<feature type="transmembrane region" description="Helical" evidence="2">
    <location>
        <begin position="155"/>
        <end position="175"/>
    </location>
</feature>
<feature type="region of interest" description="Disordered" evidence="1">
    <location>
        <begin position="333"/>
        <end position="352"/>
    </location>
</feature>
<keyword evidence="2" id="KW-0812">Transmembrane</keyword>
<keyword evidence="4" id="KW-1185">Reference proteome</keyword>
<comment type="caution">
    <text evidence="3">The sequence shown here is derived from an EMBL/GenBank/DDBJ whole genome shotgun (WGS) entry which is preliminary data.</text>
</comment>
<feature type="transmembrane region" description="Helical" evidence="2">
    <location>
        <begin position="209"/>
        <end position="230"/>
    </location>
</feature>
<dbReference type="OrthoDB" id="3694109at2"/>
<gene>
    <name evidence="3" type="ORF">BXY45_11825</name>
</gene>
<organism evidence="3 4">
    <name type="scientific">Quadrisphaera granulorum</name>
    <dbReference type="NCBI Taxonomy" id="317664"/>
    <lineage>
        <taxon>Bacteria</taxon>
        <taxon>Bacillati</taxon>
        <taxon>Actinomycetota</taxon>
        <taxon>Actinomycetes</taxon>
        <taxon>Kineosporiales</taxon>
        <taxon>Kineosporiaceae</taxon>
        <taxon>Quadrisphaera</taxon>
    </lineage>
</organism>
<feature type="transmembrane region" description="Helical" evidence="2">
    <location>
        <begin position="67"/>
        <end position="88"/>
    </location>
</feature>
<evidence type="ECO:0000313" key="4">
    <source>
        <dbReference type="Proteomes" id="UP000245469"/>
    </source>
</evidence>
<evidence type="ECO:0000256" key="2">
    <source>
        <dbReference type="SAM" id="Phobius"/>
    </source>
</evidence>
<feature type="transmembrane region" description="Helical" evidence="2">
    <location>
        <begin position="100"/>
        <end position="120"/>
    </location>
</feature>
<feature type="transmembrane region" description="Helical" evidence="2">
    <location>
        <begin position="182"/>
        <end position="203"/>
    </location>
</feature>
<dbReference type="Proteomes" id="UP000245469">
    <property type="component" value="Unassembled WGS sequence"/>
</dbReference>